<evidence type="ECO:0000313" key="3">
    <source>
        <dbReference type="Proteomes" id="UP000076738"/>
    </source>
</evidence>
<reference evidence="2 3" key="1">
    <citation type="journal article" date="2016" name="Mol. Biol. Evol.">
        <title>Comparative Genomics of Early-Diverging Mushroom-Forming Fungi Provides Insights into the Origins of Lignocellulose Decay Capabilities.</title>
        <authorList>
            <person name="Nagy L.G."/>
            <person name="Riley R."/>
            <person name="Tritt A."/>
            <person name="Adam C."/>
            <person name="Daum C."/>
            <person name="Floudas D."/>
            <person name="Sun H."/>
            <person name="Yadav J.S."/>
            <person name="Pangilinan J."/>
            <person name="Larsson K.H."/>
            <person name="Matsuura K."/>
            <person name="Barry K."/>
            <person name="Labutti K."/>
            <person name="Kuo R."/>
            <person name="Ohm R.A."/>
            <person name="Bhattacharya S.S."/>
            <person name="Shirouzu T."/>
            <person name="Yoshinaga Y."/>
            <person name="Martin F.M."/>
            <person name="Grigoriev I.V."/>
            <person name="Hibbett D.S."/>
        </authorList>
    </citation>
    <scope>NUCLEOTIDE SEQUENCE [LARGE SCALE GENOMIC DNA]</scope>
    <source>
        <strain evidence="2 3">TUFC12733</strain>
    </source>
</reference>
<name>A0A167MNT9_CALVF</name>
<feature type="domain" description="VOC" evidence="1">
    <location>
        <begin position="36"/>
        <end position="163"/>
    </location>
</feature>
<gene>
    <name evidence="2" type="ORF">CALVIDRAFT_563548</name>
</gene>
<keyword evidence="3" id="KW-1185">Reference proteome</keyword>
<protein>
    <recommendedName>
        <fullName evidence="1">VOC domain-containing protein</fullName>
    </recommendedName>
</protein>
<dbReference type="PROSITE" id="PS51819">
    <property type="entry name" value="VOC"/>
    <property type="match status" value="1"/>
</dbReference>
<dbReference type="InterPro" id="IPR037523">
    <property type="entry name" value="VOC_core"/>
</dbReference>
<evidence type="ECO:0000313" key="2">
    <source>
        <dbReference type="EMBL" id="KZO96912.1"/>
    </source>
</evidence>
<evidence type="ECO:0000259" key="1">
    <source>
        <dbReference type="PROSITE" id="PS51819"/>
    </source>
</evidence>
<dbReference type="InterPro" id="IPR029068">
    <property type="entry name" value="Glyas_Bleomycin-R_OHBP_Dase"/>
</dbReference>
<dbReference type="OrthoDB" id="1077582at2759"/>
<proteinExistence type="predicted"/>
<organism evidence="2 3">
    <name type="scientific">Calocera viscosa (strain TUFC12733)</name>
    <dbReference type="NCBI Taxonomy" id="1330018"/>
    <lineage>
        <taxon>Eukaryota</taxon>
        <taxon>Fungi</taxon>
        <taxon>Dikarya</taxon>
        <taxon>Basidiomycota</taxon>
        <taxon>Agaricomycotina</taxon>
        <taxon>Dacrymycetes</taxon>
        <taxon>Dacrymycetales</taxon>
        <taxon>Dacrymycetaceae</taxon>
        <taxon>Calocera</taxon>
    </lineage>
</organism>
<dbReference type="Pfam" id="PF00903">
    <property type="entry name" value="Glyoxalase"/>
    <property type="match status" value="1"/>
</dbReference>
<dbReference type="Gene3D" id="3.10.180.10">
    <property type="entry name" value="2,3-Dihydroxybiphenyl 1,2-Dioxygenase, domain 1"/>
    <property type="match status" value="1"/>
</dbReference>
<dbReference type="AlphaFoldDB" id="A0A167MNT9"/>
<dbReference type="Proteomes" id="UP000076738">
    <property type="component" value="Unassembled WGS sequence"/>
</dbReference>
<sequence length="164" mass="18827">MSNWGGGSTSAKLLHFDIFYPIAERLHNIRTMSPEPIFLVRLPVTDVEVSVKWYTSALGFNLGSHNPGRHAHIYLGGPSAKESRTQLMLYAEKEGMKINECSLMWDVSEKGKGKEVVDEWWEKVKRTGVEVRLHGDGVEDKEWGFRQFDLRDPDGHWVTFFAYI</sequence>
<dbReference type="InterPro" id="IPR004360">
    <property type="entry name" value="Glyas_Fos-R_dOase_dom"/>
</dbReference>
<dbReference type="SUPFAM" id="SSF54593">
    <property type="entry name" value="Glyoxalase/Bleomycin resistance protein/Dihydroxybiphenyl dioxygenase"/>
    <property type="match status" value="1"/>
</dbReference>
<dbReference type="STRING" id="1330018.A0A167MNT9"/>
<accession>A0A167MNT9</accession>
<dbReference type="EMBL" id="KV417282">
    <property type="protein sequence ID" value="KZO96912.1"/>
    <property type="molecule type" value="Genomic_DNA"/>
</dbReference>